<dbReference type="Proteomes" id="UP000299102">
    <property type="component" value="Unassembled WGS sequence"/>
</dbReference>
<name>A0A4C1Y2C5_EUMVA</name>
<organism evidence="1 2">
    <name type="scientific">Eumeta variegata</name>
    <name type="common">Bagworm moth</name>
    <name type="synonym">Eumeta japonica</name>
    <dbReference type="NCBI Taxonomy" id="151549"/>
    <lineage>
        <taxon>Eukaryota</taxon>
        <taxon>Metazoa</taxon>
        <taxon>Ecdysozoa</taxon>
        <taxon>Arthropoda</taxon>
        <taxon>Hexapoda</taxon>
        <taxon>Insecta</taxon>
        <taxon>Pterygota</taxon>
        <taxon>Neoptera</taxon>
        <taxon>Endopterygota</taxon>
        <taxon>Lepidoptera</taxon>
        <taxon>Glossata</taxon>
        <taxon>Ditrysia</taxon>
        <taxon>Tineoidea</taxon>
        <taxon>Psychidae</taxon>
        <taxon>Oiketicinae</taxon>
        <taxon>Eumeta</taxon>
    </lineage>
</organism>
<dbReference type="AlphaFoldDB" id="A0A4C1Y2C5"/>
<gene>
    <name evidence="1" type="ORF">EVAR_49922_1</name>
</gene>
<evidence type="ECO:0000313" key="2">
    <source>
        <dbReference type="Proteomes" id="UP000299102"/>
    </source>
</evidence>
<keyword evidence="2" id="KW-1185">Reference proteome</keyword>
<evidence type="ECO:0000313" key="1">
    <source>
        <dbReference type="EMBL" id="GBP69670.1"/>
    </source>
</evidence>
<proteinExistence type="predicted"/>
<protein>
    <submittedName>
        <fullName evidence="1">Uncharacterized protein</fullName>
    </submittedName>
</protein>
<comment type="caution">
    <text evidence="1">The sequence shown here is derived from an EMBL/GenBank/DDBJ whole genome shotgun (WGS) entry which is preliminary data.</text>
</comment>
<sequence length="78" mass="8700">MSEYLDEKNPWDLTDRLSGFSSVVGPLLDAGRPRASAPRPLLTVRTAHKSPLHGLLFNAPFELRQDVQLRRAICKESG</sequence>
<reference evidence="1 2" key="1">
    <citation type="journal article" date="2019" name="Commun. Biol.">
        <title>The bagworm genome reveals a unique fibroin gene that provides high tensile strength.</title>
        <authorList>
            <person name="Kono N."/>
            <person name="Nakamura H."/>
            <person name="Ohtoshi R."/>
            <person name="Tomita M."/>
            <person name="Numata K."/>
            <person name="Arakawa K."/>
        </authorList>
    </citation>
    <scope>NUCLEOTIDE SEQUENCE [LARGE SCALE GENOMIC DNA]</scope>
</reference>
<dbReference type="EMBL" id="BGZK01001048">
    <property type="protein sequence ID" value="GBP69670.1"/>
    <property type="molecule type" value="Genomic_DNA"/>
</dbReference>
<accession>A0A4C1Y2C5</accession>